<name>A0A517T5Y9_9PLAN</name>
<dbReference type="EMBL" id="CP036316">
    <property type="protein sequence ID" value="QDT63778.1"/>
    <property type="molecule type" value="Genomic_DNA"/>
</dbReference>
<evidence type="ECO:0000313" key="3">
    <source>
        <dbReference type="EMBL" id="QDT63778.1"/>
    </source>
</evidence>
<dbReference type="AlphaFoldDB" id="A0A517T5Y9"/>
<feature type="transmembrane region" description="Helical" evidence="2">
    <location>
        <begin position="94"/>
        <end position="113"/>
    </location>
</feature>
<evidence type="ECO:0000313" key="4">
    <source>
        <dbReference type="Proteomes" id="UP000319976"/>
    </source>
</evidence>
<reference evidence="3 4" key="1">
    <citation type="submission" date="2019-02" db="EMBL/GenBank/DDBJ databases">
        <title>Deep-cultivation of Planctomycetes and their phenomic and genomic characterization uncovers novel biology.</title>
        <authorList>
            <person name="Wiegand S."/>
            <person name="Jogler M."/>
            <person name="Boedeker C."/>
            <person name="Pinto D."/>
            <person name="Vollmers J."/>
            <person name="Rivas-Marin E."/>
            <person name="Kohn T."/>
            <person name="Peeters S.H."/>
            <person name="Heuer A."/>
            <person name="Rast P."/>
            <person name="Oberbeckmann S."/>
            <person name="Bunk B."/>
            <person name="Jeske O."/>
            <person name="Meyerdierks A."/>
            <person name="Storesund J.E."/>
            <person name="Kallscheuer N."/>
            <person name="Luecker S."/>
            <person name="Lage O.M."/>
            <person name="Pohl T."/>
            <person name="Merkel B.J."/>
            <person name="Hornburger P."/>
            <person name="Mueller R.-W."/>
            <person name="Bruemmer F."/>
            <person name="Labrenz M."/>
            <person name="Spormann A.M."/>
            <person name="Op den Camp H."/>
            <person name="Overmann J."/>
            <person name="Amann R."/>
            <person name="Jetten M.S.M."/>
            <person name="Mascher T."/>
            <person name="Medema M.H."/>
            <person name="Devos D.P."/>
            <person name="Kaster A.-K."/>
            <person name="Ovreas L."/>
            <person name="Rohde M."/>
            <person name="Galperin M.Y."/>
            <person name="Jogler C."/>
        </authorList>
    </citation>
    <scope>NUCLEOTIDE SEQUENCE [LARGE SCALE GENOMIC DNA]</scope>
    <source>
        <strain evidence="3 4">V22</strain>
    </source>
</reference>
<keyword evidence="2" id="KW-0472">Membrane</keyword>
<organism evidence="3 4">
    <name type="scientific">Calycomorphotria hydatis</name>
    <dbReference type="NCBI Taxonomy" id="2528027"/>
    <lineage>
        <taxon>Bacteria</taxon>
        <taxon>Pseudomonadati</taxon>
        <taxon>Planctomycetota</taxon>
        <taxon>Planctomycetia</taxon>
        <taxon>Planctomycetales</taxon>
        <taxon>Planctomycetaceae</taxon>
        <taxon>Calycomorphotria</taxon>
    </lineage>
</organism>
<feature type="region of interest" description="Disordered" evidence="1">
    <location>
        <begin position="51"/>
        <end position="86"/>
    </location>
</feature>
<keyword evidence="2" id="KW-0812">Transmembrane</keyword>
<dbReference type="RefSeq" id="WP_145260355.1">
    <property type="nucleotide sequence ID" value="NZ_CP036316.1"/>
</dbReference>
<protein>
    <submittedName>
        <fullName evidence="3">Uncharacterized protein</fullName>
    </submittedName>
</protein>
<evidence type="ECO:0000256" key="1">
    <source>
        <dbReference type="SAM" id="MobiDB-lite"/>
    </source>
</evidence>
<evidence type="ECO:0000256" key="2">
    <source>
        <dbReference type="SAM" id="Phobius"/>
    </source>
</evidence>
<sequence>MEAIIALLLAMLGGVLALFCGLLELCIGLFVSISEFLFFLVTGGLQTAREKHQARREANQSKSNNVPPIEPNAAGENTSNAQLPNQVQPDRRKLNGVVSVIVILLIACGYIAWTISDHISQKRIENAEFQMEVLADQLEEQLKDENQADPIPGFMKERDPWRQPYQLFVDNMTAGSLIVVRSAGPDRTHETVDDLLEIRVVPKDAKEIGGELINRGLDVLKERMNRFMK</sequence>
<proteinExistence type="predicted"/>
<keyword evidence="2" id="KW-1133">Transmembrane helix</keyword>
<feature type="compositionally biased region" description="Polar residues" evidence="1">
    <location>
        <begin position="75"/>
        <end position="86"/>
    </location>
</feature>
<gene>
    <name evidence="3" type="ORF">V22_10030</name>
</gene>
<dbReference type="OrthoDB" id="9795612at2"/>
<dbReference type="KEGG" id="chya:V22_10030"/>
<accession>A0A517T5Y9</accession>
<keyword evidence="4" id="KW-1185">Reference proteome</keyword>
<dbReference type="Proteomes" id="UP000319976">
    <property type="component" value="Chromosome"/>
</dbReference>